<protein>
    <submittedName>
        <fullName evidence="1">Uncharacterized protein</fullName>
    </submittedName>
</protein>
<evidence type="ECO:0000313" key="1">
    <source>
        <dbReference type="EMBL" id="KAG0518104.1"/>
    </source>
</evidence>
<reference evidence="1" key="1">
    <citation type="journal article" date="2019" name="BMC Genomics">
        <title>A new reference genome for Sorghum bicolor reveals high levels of sequence similarity between sweet and grain genotypes: implications for the genetics of sugar metabolism.</title>
        <authorList>
            <person name="Cooper E.A."/>
            <person name="Brenton Z.W."/>
            <person name="Flinn B.S."/>
            <person name="Jenkins J."/>
            <person name="Shu S."/>
            <person name="Flowers D."/>
            <person name="Luo F."/>
            <person name="Wang Y."/>
            <person name="Xia P."/>
            <person name="Barry K."/>
            <person name="Daum C."/>
            <person name="Lipzen A."/>
            <person name="Yoshinaga Y."/>
            <person name="Schmutz J."/>
            <person name="Saski C."/>
            <person name="Vermerris W."/>
            <person name="Kresovich S."/>
        </authorList>
    </citation>
    <scope>NUCLEOTIDE SEQUENCE</scope>
</reference>
<name>A0A921Q9V3_SORBI</name>
<organism evidence="1 2">
    <name type="scientific">Sorghum bicolor</name>
    <name type="common">Sorghum</name>
    <name type="synonym">Sorghum vulgare</name>
    <dbReference type="NCBI Taxonomy" id="4558"/>
    <lineage>
        <taxon>Eukaryota</taxon>
        <taxon>Viridiplantae</taxon>
        <taxon>Streptophyta</taxon>
        <taxon>Embryophyta</taxon>
        <taxon>Tracheophyta</taxon>
        <taxon>Spermatophyta</taxon>
        <taxon>Magnoliopsida</taxon>
        <taxon>Liliopsida</taxon>
        <taxon>Poales</taxon>
        <taxon>Poaceae</taxon>
        <taxon>PACMAD clade</taxon>
        <taxon>Panicoideae</taxon>
        <taxon>Andropogonodae</taxon>
        <taxon>Andropogoneae</taxon>
        <taxon>Sorghinae</taxon>
        <taxon>Sorghum</taxon>
    </lineage>
</organism>
<dbReference type="Proteomes" id="UP000807115">
    <property type="component" value="Chromosome 9"/>
</dbReference>
<evidence type="ECO:0000313" key="2">
    <source>
        <dbReference type="Proteomes" id="UP000807115"/>
    </source>
</evidence>
<accession>A0A921Q9V3</accession>
<sequence>MYLHVLYYPVPTETETTNSHRALGTMLSRSNTELWNLNLSWRYYRQENGVTTMQKKKKKKKKKTRSFR</sequence>
<dbReference type="AlphaFoldDB" id="A0A921Q9V3"/>
<proteinExistence type="predicted"/>
<dbReference type="EMBL" id="CM027688">
    <property type="protein sequence ID" value="KAG0518104.1"/>
    <property type="molecule type" value="Genomic_DNA"/>
</dbReference>
<gene>
    <name evidence="1" type="ORF">BDA96_09G146500</name>
</gene>
<reference evidence="1" key="2">
    <citation type="submission" date="2020-10" db="EMBL/GenBank/DDBJ databases">
        <authorList>
            <person name="Cooper E.A."/>
            <person name="Brenton Z.W."/>
            <person name="Flinn B.S."/>
            <person name="Jenkins J."/>
            <person name="Shu S."/>
            <person name="Flowers D."/>
            <person name="Luo F."/>
            <person name="Wang Y."/>
            <person name="Xia P."/>
            <person name="Barry K."/>
            <person name="Daum C."/>
            <person name="Lipzen A."/>
            <person name="Yoshinaga Y."/>
            <person name="Schmutz J."/>
            <person name="Saski C."/>
            <person name="Vermerris W."/>
            <person name="Kresovich S."/>
        </authorList>
    </citation>
    <scope>NUCLEOTIDE SEQUENCE</scope>
</reference>
<comment type="caution">
    <text evidence="1">The sequence shown here is derived from an EMBL/GenBank/DDBJ whole genome shotgun (WGS) entry which is preliminary data.</text>
</comment>